<evidence type="ECO:0000256" key="1">
    <source>
        <dbReference type="SAM" id="MobiDB-lite"/>
    </source>
</evidence>
<dbReference type="EMBL" id="BLAL01000229">
    <property type="protein sequence ID" value="GES94015.1"/>
    <property type="molecule type" value="Genomic_DNA"/>
</dbReference>
<name>A0A8H3LXA8_9GLOM</name>
<protein>
    <submittedName>
        <fullName evidence="2">Uncharacterized protein</fullName>
    </submittedName>
</protein>
<feature type="region of interest" description="Disordered" evidence="1">
    <location>
        <begin position="18"/>
        <end position="74"/>
    </location>
</feature>
<reference evidence="2" key="1">
    <citation type="submission" date="2019-10" db="EMBL/GenBank/DDBJ databases">
        <title>Conservation and host-specific expression of non-tandemly repeated heterogenous ribosome RNA gene in arbuscular mycorrhizal fungi.</title>
        <authorList>
            <person name="Maeda T."/>
            <person name="Kobayashi Y."/>
            <person name="Nakagawa T."/>
            <person name="Ezawa T."/>
            <person name="Yamaguchi K."/>
            <person name="Bino T."/>
            <person name="Nishimoto Y."/>
            <person name="Shigenobu S."/>
            <person name="Kawaguchi M."/>
        </authorList>
    </citation>
    <scope>NUCLEOTIDE SEQUENCE</scope>
    <source>
        <strain evidence="2">HR1</strain>
    </source>
</reference>
<dbReference type="Proteomes" id="UP000615446">
    <property type="component" value="Unassembled WGS sequence"/>
</dbReference>
<organism evidence="2 3">
    <name type="scientific">Rhizophagus clarus</name>
    <dbReference type="NCBI Taxonomy" id="94130"/>
    <lineage>
        <taxon>Eukaryota</taxon>
        <taxon>Fungi</taxon>
        <taxon>Fungi incertae sedis</taxon>
        <taxon>Mucoromycota</taxon>
        <taxon>Glomeromycotina</taxon>
        <taxon>Glomeromycetes</taxon>
        <taxon>Glomerales</taxon>
        <taxon>Glomeraceae</taxon>
        <taxon>Rhizophagus</taxon>
    </lineage>
</organism>
<feature type="compositionally biased region" description="Basic and acidic residues" evidence="1">
    <location>
        <begin position="18"/>
        <end position="63"/>
    </location>
</feature>
<evidence type="ECO:0000313" key="3">
    <source>
        <dbReference type="Proteomes" id="UP000615446"/>
    </source>
</evidence>
<dbReference type="AlphaFoldDB" id="A0A8H3LXA8"/>
<feature type="compositionally biased region" description="Polar residues" evidence="1">
    <location>
        <begin position="64"/>
        <end position="74"/>
    </location>
</feature>
<proteinExistence type="predicted"/>
<gene>
    <name evidence="2" type="ORF">RCL2_002075700</name>
</gene>
<comment type="caution">
    <text evidence="2">The sequence shown here is derived from an EMBL/GenBank/DDBJ whole genome shotgun (WGS) entry which is preliminary data.</text>
</comment>
<accession>A0A8H3LXA8</accession>
<sequence>MPKMHTEMIGITKENLEAAKREEERAKEEARERARKAAEEAAEAAREAVRREEENKVLDKIQEDSVTNHPNREI</sequence>
<evidence type="ECO:0000313" key="2">
    <source>
        <dbReference type="EMBL" id="GES94015.1"/>
    </source>
</evidence>